<protein>
    <recommendedName>
        <fullName evidence="2">DUF4283 domain-containing protein</fullName>
    </recommendedName>
</protein>
<dbReference type="Proteomes" id="UP000585474">
    <property type="component" value="Unassembled WGS sequence"/>
</dbReference>
<dbReference type="Pfam" id="PF14111">
    <property type="entry name" value="DUF4283"/>
    <property type="match status" value="1"/>
</dbReference>
<organism evidence="3 4">
    <name type="scientific">Actinidia rufa</name>
    <dbReference type="NCBI Taxonomy" id="165716"/>
    <lineage>
        <taxon>Eukaryota</taxon>
        <taxon>Viridiplantae</taxon>
        <taxon>Streptophyta</taxon>
        <taxon>Embryophyta</taxon>
        <taxon>Tracheophyta</taxon>
        <taxon>Spermatophyta</taxon>
        <taxon>Magnoliopsida</taxon>
        <taxon>eudicotyledons</taxon>
        <taxon>Gunneridae</taxon>
        <taxon>Pentapetalae</taxon>
        <taxon>asterids</taxon>
        <taxon>Ericales</taxon>
        <taxon>Actinidiaceae</taxon>
        <taxon>Actinidia</taxon>
    </lineage>
</organism>
<keyword evidence="1" id="KW-0472">Membrane</keyword>
<accession>A0A7J0H4Z6</accession>
<evidence type="ECO:0000313" key="4">
    <source>
        <dbReference type="Proteomes" id="UP000585474"/>
    </source>
</evidence>
<evidence type="ECO:0000256" key="1">
    <source>
        <dbReference type="SAM" id="Phobius"/>
    </source>
</evidence>
<dbReference type="SUPFAM" id="SSF56672">
    <property type="entry name" value="DNA/RNA polymerases"/>
    <property type="match status" value="1"/>
</dbReference>
<name>A0A7J0H4Z6_9ERIC</name>
<keyword evidence="1" id="KW-1133">Transmembrane helix</keyword>
<feature type="domain" description="DUF4283" evidence="2">
    <location>
        <begin position="312"/>
        <end position="391"/>
    </location>
</feature>
<dbReference type="EMBL" id="BJWL01000026">
    <property type="protein sequence ID" value="GFZ18132.1"/>
    <property type="molecule type" value="Genomic_DNA"/>
</dbReference>
<feature type="transmembrane region" description="Helical" evidence="1">
    <location>
        <begin position="1534"/>
        <end position="1559"/>
    </location>
</feature>
<keyword evidence="1" id="KW-0812">Transmembrane</keyword>
<dbReference type="CDD" id="cd01650">
    <property type="entry name" value="RT_nLTR_like"/>
    <property type="match status" value="1"/>
</dbReference>
<dbReference type="InterPro" id="IPR043502">
    <property type="entry name" value="DNA/RNA_pol_sf"/>
</dbReference>
<dbReference type="InterPro" id="IPR036691">
    <property type="entry name" value="Endo/exonu/phosph_ase_sf"/>
</dbReference>
<sequence length="1562" mass="175373">MSSKQTMASLVWEWILSSDGFSTTEVDVSIILISIRGTKLNLFYKLQFECSNNKSEYKVLVLSRIAALNMEVTLLCVKGDSNAHFHTLPPEEDLKNWRSSFGPPLESWRAEALHHAVMYRGQVPTIFPKGHCPATLGQSSPSFNSEENFTKERHTLKKWDYKHHHLLLKHLNLTANSQARENKFGTRRLEIFRRQNSKGEFAVAAISLPTVRGRICIPVSEFGTGWKDLAAVLFRLDQRKEEDRRKDCGRLNYVPQRSDHRKIREKVTYSQAASSVSWPVMHCEILPLVDGAKEDVEVSPSSCSVIPFLRDQCLVGTLTDWKGAVPTSNELERWCNAEWGIGTPVKVKDMNGSQYMFILPSKAEVRSVRNKRWKFEESRLELNVWEGRCGCFEDKNKPETQVRVLGLPVFLWSEELFRALGERCGGYIATATETLNREHVKWARICIRGTIFVTLATVSVGMGSLAYVCPIWVESGARVVRRSEPTRYSDGARWREKMGKEAAGEGDGMTVDITRGRRTEAQTGRGSLGFGRESRVPIKAGAKVGDWGVSRASGRLGLKYNTGLRNNKGNLSLNEHGPIEWASRKDNRDWERKGAQRPKFRGLRLDNWVLDQAQKDGINATQHEDYFEAFVGSSKSKSPYEIDRIEEANTLSQVLEGGESGVTSGEANISRLGMEGGSRWASPREEEDGAIEDFDTSQEMSGELQSEHGNREGEFLAMVPVECSQVEPIASIGLGVVEIGQEVEGDWFLGRGAQLASSAWARKKPKGFCGELEVDVKGGEEVLTAGAELGESSRIWNDRCPTGEGESLRAEGTTGGILIMWDTRYLTGLDVLVGIHSISCLFKNVEEGNTWAFAGVYGPQNKGDRIGLWEELAGARAAWGTMWVCGGDFNVVRFPHERAGGNLFSKAMRDFSDYITEEELIDLPLEGDYFTWSNGIAQSRLDRFLISSEWEGEHMDVRQFCLPRVVSDHKPVFLSGGGMSRGPASFRFENMWLKVEGFRDLVKKWWEGYEVHGSPSYRLARKLRALKEDLKMWNREVFGWVEIRLATLTEELQNLEYKDQSSGLFEEERDRGGEVRAKIGRLLIAEETSWRQKSRAIWLSEGDRNTAFFHHVANAHRRYNYNGKIRVDGALHENQDMLASGIVGFYGKLYREPEQWRPRVAGLRLPSLNMEEMESLERPFWEEEVSEVVMGLRGDKAPGPDGFTLAFLQHCWSMVKDDIMAVFEQFHAEGVFEKSLNAAFIVLILKKNGAVDIGDYRPISLIGCIYKVLAKVLARRIAKVMDRLITENHNAFVGRRQILDASLVANECVDVRLKSKEPGVLCKLDIEKAYDHEEIVPHLMFADDTLILCKADSGELTCLKDILLCFQAVSGLKINLVKSELIQVGDGIDLRSLVATLGCKSGSFPTTYLGLPLGSPYKSKTVGGQWWRDLRGGLLLGGGNICQKEVLCYPKKGGGLGIRDLALFNKALLRKWIWRFARGEDKLWCRVIEGKYGTVRGDWRSKDIIQSHGTGIWKGIMKIWGDFSSQIPRIVCLVHLPGCVGGGLLVIFAWGGLLGSFVLKGA</sequence>
<evidence type="ECO:0000259" key="2">
    <source>
        <dbReference type="Pfam" id="PF14111"/>
    </source>
</evidence>
<comment type="caution">
    <text evidence="3">The sequence shown here is derived from an EMBL/GenBank/DDBJ whole genome shotgun (WGS) entry which is preliminary data.</text>
</comment>
<dbReference type="PANTHER" id="PTHR19446">
    <property type="entry name" value="REVERSE TRANSCRIPTASES"/>
    <property type="match status" value="1"/>
</dbReference>
<keyword evidence="4" id="KW-1185">Reference proteome</keyword>
<evidence type="ECO:0000313" key="3">
    <source>
        <dbReference type="EMBL" id="GFZ18132.1"/>
    </source>
</evidence>
<gene>
    <name evidence="3" type="ORF">Acr_26g0014010</name>
</gene>
<dbReference type="Gene3D" id="3.60.10.10">
    <property type="entry name" value="Endonuclease/exonuclease/phosphatase"/>
    <property type="match status" value="1"/>
</dbReference>
<dbReference type="OrthoDB" id="1249570at2759"/>
<proteinExistence type="predicted"/>
<reference evidence="3 4" key="1">
    <citation type="submission" date="2019-07" db="EMBL/GenBank/DDBJ databases">
        <title>De Novo Assembly of kiwifruit Actinidia rufa.</title>
        <authorList>
            <person name="Sugita-Konishi S."/>
            <person name="Sato K."/>
            <person name="Mori E."/>
            <person name="Abe Y."/>
            <person name="Kisaki G."/>
            <person name="Hamano K."/>
            <person name="Suezawa K."/>
            <person name="Otani M."/>
            <person name="Fukuda T."/>
            <person name="Manabe T."/>
            <person name="Gomi K."/>
            <person name="Tabuchi M."/>
            <person name="Akimitsu K."/>
            <person name="Kataoka I."/>
        </authorList>
    </citation>
    <scope>NUCLEOTIDE SEQUENCE [LARGE SCALE GENOMIC DNA]</scope>
    <source>
        <strain evidence="4">cv. Fuchu</strain>
    </source>
</reference>
<dbReference type="InterPro" id="IPR025558">
    <property type="entry name" value="DUF4283"/>
</dbReference>
<dbReference type="SUPFAM" id="SSF56219">
    <property type="entry name" value="DNase I-like"/>
    <property type="match status" value="1"/>
</dbReference>